<gene>
    <name evidence="2" type="ORF">BDW02DRAFT_378134</name>
</gene>
<evidence type="ECO:0000313" key="3">
    <source>
        <dbReference type="Proteomes" id="UP000800040"/>
    </source>
</evidence>
<accession>A0A6A5KCI7</accession>
<reference evidence="2" key="1">
    <citation type="submission" date="2020-01" db="EMBL/GenBank/DDBJ databases">
        <authorList>
            <consortium name="DOE Joint Genome Institute"/>
            <person name="Haridas S."/>
            <person name="Albert R."/>
            <person name="Binder M."/>
            <person name="Bloem J."/>
            <person name="Labutti K."/>
            <person name="Salamov A."/>
            <person name="Andreopoulos B."/>
            <person name="Baker S.E."/>
            <person name="Barry K."/>
            <person name="Bills G."/>
            <person name="Bluhm B.H."/>
            <person name="Cannon C."/>
            <person name="Castanera R."/>
            <person name="Culley D.E."/>
            <person name="Daum C."/>
            <person name="Ezra D."/>
            <person name="Gonzalez J.B."/>
            <person name="Henrissat B."/>
            <person name="Kuo A."/>
            <person name="Liang C."/>
            <person name="Lipzen A."/>
            <person name="Lutzoni F."/>
            <person name="Magnuson J."/>
            <person name="Mondo S."/>
            <person name="Nolan M."/>
            <person name="Ohm R."/>
            <person name="Pangilinan J."/>
            <person name="Park H.-J."/>
            <person name="Ramirez L."/>
            <person name="Alfaro M."/>
            <person name="Sun H."/>
            <person name="Tritt A."/>
            <person name="Yoshinaga Y."/>
            <person name="Zwiers L.-H."/>
            <person name="Turgeon B.G."/>
            <person name="Goodwin S.B."/>
            <person name="Spatafora J.W."/>
            <person name="Crous P.W."/>
            <person name="Grigoriev I.V."/>
        </authorList>
    </citation>
    <scope>NUCLEOTIDE SEQUENCE</scope>
    <source>
        <strain evidence="2">P77</strain>
    </source>
</reference>
<name>A0A6A5KCI7_9PLEO</name>
<organism evidence="2 3">
    <name type="scientific">Decorospora gaudefroyi</name>
    <dbReference type="NCBI Taxonomy" id="184978"/>
    <lineage>
        <taxon>Eukaryota</taxon>
        <taxon>Fungi</taxon>
        <taxon>Dikarya</taxon>
        <taxon>Ascomycota</taxon>
        <taxon>Pezizomycotina</taxon>
        <taxon>Dothideomycetes</taxon>
        <taxon>Pleosporomycetidae</taxon>
        <taxon>Pleosporales</taxon>
        <taxon>Pleosporineae</taxon>
        <taxon>Pleosporaceae</taxon>
        <taxon>Decorospora</taxon>
    </lineage>
</organism>
<feature type="region of interest" description="Disordered" evidence="1">
    <location>
        <begin position="161"/>
        <end position="184"/>
    </location>
</feature>
<dbReference type="AlphaFoldDB" id="A0A6A5KCI7"/>
<evidence type="ECO:0000256" key="1">
    <source>
        <dbReference type="SAM" id="MobiDB-lite"/>
    </source>
</evidence>
<feature type="compositionally biased region" description="Basic and acidic residues" evidence="1">
    <location>
        <begin position="162"/>
        <end position="178"/>
    </location>
</feature>
<evidence type="ECO:0000313" key="2">
    <source>
        <dbReference type="EMBL" id="KAF1833526.1"/>
    </source>
</evidence>
<keyword evidence="3" id="KW-1185">Reference proteome</keyword>
<dbReference type="Proteomes" id="UP000800040">
    <property type="component" value="Unassembled WGS sequence"/>
</dbReference>
<protein>
    <submittedName>
        <fullName evidence="2">Uncharacterized protein</fullName>
    </submittedName>
</protein>
<proteinExistence type="predicted"/>
<dbReference type="EMBL" id="ML975317">
    <property type="protein sequence ID" value="KAF1833526.1"/>
    <property type="molecule type" value="Genomic_DNA"/>
</dbReference>
<sequence>MPNVYLVIRCDDTKPINQLPWTPFNPPTPTFRTKDITSTGLSTPYRNPDATLCRCSATDPTTGATYIVSVTCEMAYPRQGGLSVMVSTMSKDEAEKVLAFLLKLIQQADERHRIEHRIPRAEFVGTEIKWEGDSCVRVRIQFNNVAVCWYHLLVVECEEQGGEEKGQQVYAKEEGGGDRKRRKTGSVDLYAEHEYADVDMEP</sequence>